<feature type="region of interest" description="Disordered" evidence="1">
    <location>
        <begin position="48"/>
        <end position="105"/>
    </location>
</feature>
<feature type="region of interest" description="Disordered" evidence="1">
    <location>
        <begin position="157"/>
        <end position="220"/>
    </location>
</feature>
<organism evidence="2 3">
    <name type="scientific">Mustela putorius furo</name>
    <name type="common">European domestic ferret</name>
    <name type="synonym">Mustela furo</name>
    <dbReference type="NCBI Taxonomy" id="9669"/>
    <lineage>
        <taxon>Eukaryota</taxon>
        <taxon>Metazoa</taxon>
        <taxon>Chordata</taxon>
        <taxon>Craniata</taxon>
        <taxon>Vertebrata</taxon>
        <taxon>Euteleostomi</taxon>
        <taxon>Mammalia</taxon>
        <taxon>Eutheria</taxon>
        <taxon>Laurasiatheria</taxon>
        <taxon>Carnivora</taxon>
        <taxon>Caniformia</taxon>
        <taxon>Musteloidea</taxon>
        <taxon>Mustelidae</taxon>
        <taxon>Mustelinae</taxon>
        <taxon>Mustela</taxon>
    </lineage>
</organism>
<dbReference type="AlphaFoldDB" id="A0A8U0TDI0"/>
<name>A0A8U0TDI0_MUSPF</name>
<evidence type="ECO:0000256" key="1">
    <source>
        <dbReference type="SAM" id="MobiDB-lite"/>
    </source>
</evidence>
<evidence type="ECO:0000313" key="3">
    <source>
        <dbReference type="RefSeq" id="XP_012910749.1"/>
    </source>
</evidence>
<dbReference type="RefSeq" id="XP_012910749.1">
    <property type="nucleotide sequence ID" value="XM_013055295.2"/>
</dbReference>
<gene>
    <name evidence="3" type="primary">LOC101693645</name>
</gene>
<feature type="compositionally biased region" description="Low complexity" evidence="1">
    <location>
        <begin position="188"/>
        <end position="220"/>
    </location>
</feature>
<reference evidence="3" key="1">
    <citation type="submission" date="2025-08" db="UniProtKB">
        <authorList>
            <consortium name="RefSeq"/>
        </authorList>
    </citation>
    <scope>IDENTIFICATION</scope>
    <source>
        <tissue evidence="3">Brain</tissue>
    </source>
</reference>
<feature type="compositionally biased region" description="Low complexity" evidence="1">
    <location>
        <begin position="84"/>
        <end position="93"/>
    </location>
</feature>
<sequence>MGEGGPERSPRSPLLCLLQRSGLHGVAQPDSLTHAAGGSVRAPSKVIFQNPTQPAKHLRRRNPTPGRELRENKRKVGVRHPSSLRRTTPAAAPTPLPRRSHAAVFQDSNVMRDVTRAPSLSGFPAPSGAYPEVVFQGGSKRALGELAAAGLGSVGPEFAGKSGPRYRAAPGLPESAPARRGWGPAGLPGQPRRSGSFPPSSSGFCPPLSSRSPSRGRPVLSGLRAENGLYTCSGLQPGQECAPCVCSGLGLTPGSRGAGDESPVWIGTRPGGASPYVVQALAFSVWAPAEGFAADRRDGVTPGALPGPPAALERWVGPSTFIKQCYTFPGQDRPGCWCQAATVTPRAVPPPAFHHVPGAEGCLGRDTGDGAKWLIFLISK</sequence>
<proteinExistence type="predicted"/>
<keyword evidence="2" id="KW-1185">Reference proteome</keyword>
<dbReference type="Proteomes" id="UP000000715">
    <property type="component" value="Unplaced"/>
</dbReference>
<protein>
    <submittedName>
        <fullName evidence="3">Collagen alpha-1(I) chain-like isoform X1</fullName>
    </submittedName>
</protein>
<dbReference type="GeneID" id="101693645"/>
<evidence type="ECO:0000313" key="2">
    <source>
        <dbReference type="Proteomes" id="UP000000715"/>
    </source>
</evidence>
<accession>A0A8U0TDI0</accession>
<dbReference type="KEGG" id="mpuf:101693645"/>